<evidence type="ECO:0000313" key="2">
    <source>
        <dbReference type="EMBL" id="GIF03396.1"/>
    </source>
</evidence>
<accession>A0A919K9A4</accession>
<dbReference type="AlphaFoldDB" id="A0A919K9A4"/>
<comment type="caution">
    <text evidence="2">The sequence shown here is derived from an EMBL/GenBank/DDBJ whole genome shotgun (WGS) entry which is preliminary data.</text>
</comment>
<evidence type="ECO:0000256" key="1">
    <source>
        <dbReference type="SAM" id="MobiDB-lite"/>
    </source>
</evidence>
<organism evidence="2 3">
    <name type="scientific">Actinoplanes siamensis</name>
    <dbReference type="NCBI Taxonomy" id="1223317"/>
    <lineage>
        <taxon>Bacteria</taxon>
        <taxon>Bacillati</taxon>
        <taxon>Actinomycetota</taxon>
        <taxon>Actinomycetes</taxon>
        <taxon>Micromonosporales</taxon>
        <taxon>Micromonosporaceae</taxon>
        <taxon>Actinoplanes</taxon>
    </lineage>
</organism>
<gene>
    <name evidence="2" type="ORF">Asi03nite_09340</name>
</gene>
<protein>
    <recommendedName>
        <fullName evidence="4">DNA-binding protein</fullName>
    </recommendedName>
</protein>
<reference evidence="2" key="1">
    <citation type="submission" date="2021-01" db="EMBL/GenBank/DDBJ databases">
        <title>Whole genome shotgun sequence of Actinoplanes siamensis NBRC 109076.</title>
        <authorList>
            <person name="Komaki H."/>
            <person name="Tamura T."/>
        </authorList>
    </citation>
    <scope>NUCLEOTIDE SEQUENCE</scope>
    <source>
        <strain evidence="2">NBRC 109076</strain>
    </source>
</reference>
<dbReference type="EMBL" id="BOMW01000010">
    <property type="protein sequence ID" value="GIF03396.1"/>
    <property type="molecule type" value="Genomic_DNA"/>
</dbReference>
<dbReference type="Proteomes" id="UP000629619">
    <property type="component" value="Unassembled WGS sequence"/>
</dbReference>
<feature type="compositionally biased region" description="Pro residues" evidence="1">
    <location>
        <begin position="72"/>
        <end position="89"/>
    </location>
</feature>
<keyword evidence="3" id="KW-1185">Reference proteome</keyword>
<sequence length="89" mass="9824">MAAGEIAKRLGLSRQRVQQLAERDDWPEPFDELSMGRVWLISDIETWIRHQRADRVRPAEPPPTAGPALTTEPPPHPPSTANPPPAGST</sequence>
<evidence type="ECO:0008006" key="4">
    <source>
        <dbReference type="Google" id="ProtNLM"/>
    </source>
</evidence>
<proteinExistence type="predicted"/>
<name>A0A919K9A4_9ACTN</name>
<feature type="region of interest" description="Disordered" evidence="1">
    <location>
        <begin position="52"/>
        <end position="89"/>
    </location>
</feature>
<evidence type="ECO:0000313" key="3">
    <source>
        <dbReference type="Proteomes" id="UP000629619"/>
    </source>
</evidence>